<feature type="region of interest" description="Disordered" evidence="1">
    <location>
        <begin position="362"/>
        <end position="409"/>
    </location>
</feature>
<feature type="compositionally biased region" description="Basic and acidic residues" evidence="1">
    <location>
        <begin position="133"/>
        <end position="143"/>
    </location>
</feature>
<dbReference type="Proteomes" id="UP001176521">
    <property type="component" value="Unassembled WGS sequence"/>
</dbReference>
<protein>
    <submittedName>
        <fullName evidence="2">Uncharacterized protein</fullName>
    </submittedName>
</protein>
<evidence type="ECO:0000313" key="3">
    <source>
        <dbReference type="Proteomes" id="UP001176521"/>
    </source>
</evidence>
<sequence>MSRASTPTQSLAEGNAISTSTDLRILERQDLQLLSHLAATNAPTHESDDLYVQSSSSAEESSQSGRVSAPRPLLSPPFPGDMGRRSPSPTPSIPPPRQRWLVPMLMRNQSWDTEHLSSLPPPPQPRPSSDADLLSRLHFEEPSPPRGRPRQSTDSSISGTSRSASGFRLFSAGSRSRRTSIGIDGTSPRDPPPYSPNSEVAQFPRPARSSLDVFRLSRTSIGSSALRLSEGDVQRRRWSTLGRTVTPSSPSRSPPASPGPGATEGKKRRRFSQRLSALFSRSKSKVGPASAADSPATFATHDGLPVSTGPWPPLNLDAGNARRSWSGDVRPDGLRSLLTHGMPSQAGPEDVESVLEELRDEWTVSPHSIGPTDSSSSRPVSFASPRSSMGDMTEEVEADGSSSKAPRRWSIRTILLQKNKSISLSRDQVVDEHLQPSSRLR</sequence>
<feature type="compositionally biased region" description="Low complexity" evidence="1">
    <location>
        <begin position="53"/>
        <end position="64"/>
    </location>
</feature>
<dbReference type="AlphaFoldDB" id="A0AAN6JLK9"/>
<feature type="region of interest" description="Disordered" evidence="1">
    <location>
        <begin position="240"/>
        <end position="312"/>
    </location>
</feature>
<feature type="compositionally biased region" description="Low complexity" evidence="1">
    <location>
        <begin position="152"/>
        <end position="166"/>
    </location>
</feature>
<organism evidence="2 3">
    <name type="scientific">Tilletia horrida</name>
    <dbReference type="NCBI Taxonomy" id="155126"/>
    <lineage>
        <taxon>Eukaryota</taxon>
        <taxon>Fungi</taxon>
        <taxon>Dikarya</taxon>
        <taxon>Basidiomycota</taxon>
        <taxon>Ustilaginomycotina</taxon>
        <taxon>Exobasidiomycetes</taxon>
        <taxon>Tilletiales</taxon>
        <taxon>Tilletiaceae</taxon>
        <taxon>Tilletia</taxon>
    </lineage>
</organism>
<accession>A0AAN6JLK9</accession>
<reference evidence="2" key="1">
    <citation type="journal article" date="2023" name="PhytoFront">
        <title>Draft Genome Resources of Seven Strains of Tilletia horrida, Causal Agent of Kernel Smut of Rice.</title>
        <authorList>
            <person name="Khanal S."/>
            <person name="Antony Babu S."/>
            <person name="Zhou X.G."/>
        </authorList>
    </citation>
    <scope>NUCLEOTIDE SEQUENCE</scope>
    <source>
        <strain evidence="2">TX3</strain>
    </source>
</reference>
<proteinExistence type="predicted"/>
<feature type="region of interest" description="Disordered" evidence="1">
    <location>
        <begin position="40"/>
        <end position="212"/>
    </location>
</feature>
<keyword evidence="3" id="KW-1185">Reference proteome</keyword>
<gene>
    <name evidence="2" type="ORF">OC842_002174</name>
</gene>
<evidence type="ECO:0000313" key="2">
    <source>
        <dbReference type="EMBL" id="KAK0535876.1"/>
    </source>
</evidence>
<comment type="caution">
    <text evidence="2">The sequence shown here is derived from an EMBL/GenBank/DDBJ whole genome shotgun (WGS) entry which is preliminary data.</text>
</comment>
<evidence type="ECO:0000256" key="1">
    <source>
        <dbReference type="SAM" id="MobiDB-lite"/>
    </source>
</evidence>
<name>A0AAN6JLK9_9BASI</name>
<feature type="compositionally biased region" description="Low complexity" evidence="1">
    <location>
        <begin position="374"/>
        <end position="388"/>
    </location>
</feature>
<feature type="region of interest" description="Disordered" evidence="1">
    <location>
        <begin position="1"/>
        <end position="22"/>
    </location>
</feature>
<dbReference type="EMBL" id="JAPDMQ010000087">
    <property type="protein sequence ID" value="KAK0535876.1"/>
    <property type="molecule type" value="Genomic_DNA"/>
</dbReference>
<feature type="compositionally biased region" description="Pro residues" evidence="1">
    <location>
        <begin position="88"/>
        <end position="97"/>
    </location>
</feature>